<organism evidence="2">
    <name type="scientific">hydrothermal vent metagenome</name>
    <dbReference type="NCBI Taxonomy" id="652676"/>
    <lineage>
        <taxon>unclassified sequences</taxon>
        <taxon>metagenomes</taxon>
        <taxon>ecological metagenomes</taxon>
    </lineage>
</organism>
<evidence type="ECO:0000256" key="1">
    <source>
        <dbReference type="SAM" id="MobiDB-lite"/>
    </source>
</evidence>
<name>A0A3B0UVG8_9ZZZZ</name>
<gene>
    <name evidence="2" type="ORF">MNBD_BACTEROID07-93</name>
</gene>
<protein>
    <submittedName>
        <fullName evidence="2">Uncharacterized protein</fullName>
    </submittedName>
</protein>
<feature type="compositionally biased region" description="Basic and acidic residues" evidence="1">
    <location>
        <begin position="93"/>
        <end position="108"/>
    </location>
</feature>
<dbReference type="EMBL" id="UOET01000354">
    <property type="protein sequence ID" value="VAW29357.1"/>
    <property type="molecule type" value="Genomic_DNA"/>
</dbReference>
<sequence length="361" mass="40317">MQPREADLVVATFGRSIFILDDIRPLRALAAKGLKLLDQPIHAFTPPVAYEVSWKGEPGIFAGGASYFHGQNKPMGALLTFSVKTGAKKPASAKKEHSGQMKHPENIHSKQKTPPAKKVTIKVIDENGQVVRTLSAVPKTGINRINWRLDRKGYRFPGSPKPKKHANEIGGGGYVIPGTYKLVFSYQGHSDSTMLTVKSDPRQHFSAETMKANYALVQPVLKKLQSLAEAVDRLRESKKTMQEVNKLLPKKKGENYDAFKKLSKTTGDSIKAIRNAMFPPKNVQGIYSNPKLVMSKLRNAYGIIFEREPLNATQKLAIKQTDQIINNTLQRIDNFYKSQWAAYRKAAESMKLSPFNKEGKK</sequence>
<evidence type="ECO:0000313" key="2">
    <source>
        <dbReference type="EMBL" id="VAW29357.1"/>
    </source>
</evidence>
<dbReference type="Gene3D" id="2.60.40.4070">
    <property type="match status" value="1"/>
</dbReference>
<proteinExistence type="predicted"/>
<feature type="region of interest" description="Disordered" evidence="1">
    <location>
        <begin position="89"/>
        <end position="116"/>
    </location>
</feature>
<reference evidence="2" key="1">
    <citation type="submission" date="2018-06" db="EMBL/GenBank/DDBJ databases">
        <authorList>
            <person name="Zhirakovskaya E."/>
        </authorList>
    </citation>
    <scope>NUCLEOTIDE SEQUENCE</scope>
</reference>
<accession>A0A3B0UVG8</accession>
<dbReference type="AlphaFoldDB" id="A0A3B0UVG8"/>